<dbReference type="InterPro" id="IPR013783">
    <property type="entry name" value="Ig-like_fold"/>
</dbReference>
<feature type="transmembrane region" description="Helical" evidence="2">
    <location>
        <begin position="692"/>
        <end position="709"/>
    </location>
</feature>
<dbReference type="AlphaFoldDB" id="A0A2T0V4M5"/>
<feature type="region of interest" description="Disordered" evidence="1">
    <location>
        <begin position="1"/>
        <end position="20"/>
    </location>
</feature>
<feature type="transmembrane region" description="Helical" evidence="2">
    <location>
        <begin position="535"/>
        <end position="560"/>
    </location>
</feature>
<feature type="transmembrane region" description="Helical" evidence="2">
    <location>
        <begin position="624"/>
        <end position="646"/>
    </location>
</feature>
<protein>
    <recommendedName>
        <fullName evidence="5">Bacterial Ig-like domain-containing protein</fullName>
    </recommendedName>
</protein>
<keyword evidence="2" id="KW-1133">Transmembrane helix</keyword>
<feature type="region of interest" description="Disordered" evidence="1">
    <location>
        <begin position="63"/>
        <end position="82"/>
    </location>
</feature>
<evidence type="ECO:0000313" key="3">
    <source>
        <dbReference type="EMBL" id="PRY65008.1"/>
    </source>
</evidence>
<evidence type="ECO:0008006" key="5">
    <source>
        <dbReference type="Google" id="ProtNLM"/>
    </source>
</evidence>
<feature type="transmembrane region" description="Helical" evidence="2">
    <location>
        <begin position="447"/>
        <end position="466"/>
    </location>
</feature>
<name>A0A2T0V4M5_9MICO</name>
<reference evidence="3 4" key="1">
    <citation type="submission" date="2018-03" db="EMBL/GenBank/DDBJ databases">
        <title>Genomic Encyclopedia of Type Strains, Phase III (KMG-III): the genomes of soil and plant-associated and newly described type strains.</title>
        <authorList>
            <person name="Whitman W."/>
        </authorList>
    </citation>
    <scope>NUCLEOTIDE SEQUENCE [LARGE SCALE GENOMIC DNA]</scope>
    <source>
        <strain evidence="3 4">CGMCC 1.12484</strain>
    </source>
</reference>
<proteinExistence type="predicted"/>
<sequence>MQLPSRISARRSSRRGGATHWGADLVGRRRLGSAELVGRHRLASVLAVLVVSVCALTGLTGAPAMAETSTPSPTPSREAETGAPTITITSPQENSFVSGTRVNLAGTKSADSSVSVPSLTGGEPLCVVNASPSTSWQCTGVVLPSGTIGLVAREYANGRFISETPPLTLRVLGAPAFTTAGPYVNAGSLDGVGWDGASIRILFSSPVSAVQSCGQTVGDGYWYCGIDPGRFPSGTYQVQVQQSWPGSITEWSPASASSTLVIDRDIPSAPVVTSPTEGAQITSQPVQFSGTGEADAYLDVYVDDVSVCNTRVSGTTWSCTGQGIGAGPHAVRAVQQDAAGNVSSPSASVAMTIASAPSATAAPPVVVAPTRPPAAPAPTPAPTAVPAPSVAPVVPAPQPETPTPSPTPVVPDPPDTEADATPPSTWGTPTKYGDAITTPGQTLTNNVWPLAAVLALGWLLLIAVPLRMVATTLRGRLALHGPHLTGRNRLSSERRQVEEALPTVSTHPAFVAGGMLLGAALLAVLASGIQGEVRYIRLTVAVAVGLAVLNTGAALTVRWAGRGRGFGGDIRLVPLFLAVGAVTAIASRVAGVQPPLVMGIVVGATFAMGIAARERGIVQLAQVAAIALLATVAWVLWGAIGGATGTADGFWTSGISEILAATCLAGFGSALLLLLPVLSLPGRAIFEWSPPIWAGATLTVAALAAAMFIGERFPLAAVTVGAAVVAVLCVSIWAWSRYVQQPVHGR</sequence>
<feature type="region of interest" description="Disordered" evidence="1">
    <location>
        <begin position="372"/>
        <end position="433"/>
    </location>
</feature>
<feature type="compositionally biased region" description="Pro residues" evidence="1">
    <location>
        <begin position="372"/>
        <end position="385"/>
    </location>
</feature>
<feature type="transmembrane region" description="Helical" evidence="2">
    <location>
        <begin position="596"/>
        <end position="612"/>
    </location>
</feature>
<feature type="transmembrane region" description="Helical" evidence="2">
    <location>
        <begin position="509"/>
        <end position="529"/>
    </location>
</feature>
<accession>A0A2T0V4M5</accession>
<feature type="transmembrane region" description="Helical" evidence="2">
    <location>
        <begin position="658"/>
        <end position="680"/>
    </location>
</feature>
<evidence type="ECO:0000256" key="1">
    <source>
        <dbReference type="SAM" id="MobiDB-lite"/>
    </source>
</evidence>
<evidence type="ECO:0000313" key="4">
    <source>
        <dbReference type="Proteomes" id="UP000237983"/>
    </source>
</evidence>
<feature type="transmembrane region" description="Helical" evidence="2">
    <location>
        <begin position="572"/>
        <end position="590"/>
    </location>
</feature>
<feature type="compositionally biased region" description="Pro residues" evidence="1">
    <location>
        <begin position="394"/>
        <end position="413"/>
    </location>
</feature>
<comment type="caution">
    <text evidence="3">The sequence shown here is derived from an EMBL/GenBank/DDBJ whole genome shotgun (WGS) entry which is preliminary data.</text>
</comment>
<dbReference type="Gene3D" id="2.60.40.10">
    <property type="entry name" value="Immunoglobulins"/>
    <property type="match status" value="1"/>
</dbReference>
<gene>
    <name evidence="3" type="ORF">B0I08_11125</name>
</gene>
<dbReference type="GO" id="GO:0005975">
    <property type="term" value="P:carbohydrate metabolic process"/>
    <property type="evidence" value="ECO:0007669"/>
    <property type="project" value="UniProtKB-ARBA"/>
</dbReference>
<evidence type="ECO:0000256" key="2">
    <source>
        <dbReference type="SAM" id="Phobius"/>
    </source>
</evidence>
<keyword evidence="2" id="KW-0812">Transmembrane</keyword>
<feature type="transmembrane region" description="Helical" evidence="2">
    <location>
        <begin position="715"/>
        <end position="736"/>
    </location>
</feature>
<dbReference type="EMBL" id="PVTL01000011">
    <property type="protein sequence ID" value="PRY65008.1"/>
    <property type="molecule type" value="Genomic_DNA"/>
</dbReference>
<dbReference type="Proteomes" id="UP000237983">
    <property type="component" value="Unassembled WGS sequence"/>
</dbReference>
<keyword evidence="2" id="KW-0472">Membrane</keyword>
<keyword evidence="4" id="KW-1185">Reference proteome</keyword>
<organism evidence="3 4">
    <name type="scientific">Glaciihabitans tibetensis</name>
    <dbReference type="NCBI Taxonomy" id="1266600"/>
    <lineage>
        <taxon>Bacteria</taxon>
        <taxon>Bacillati</taxon>
        <taxon>Actinomycetota</taxon>
        <taxon>Actinomycetes</taxon>
        <taxon>Micrococcales</taxon>
        <taxon>Microbacteriaceae</taxon>
        <taxon>Glaciihabitans</taxon>
    </lineage>
</organism>